<keyword evidence="3" id="KW-0378">Hydrolase</keyword>
<dbReference type="InterPro" id="IPR002142">
    <property type="entry name" value="Peptidase_S49"/>
</dbReference>
<dbReference type="SUPFAM" id="SSF52096">
    <property type="entry name" value="ClpP/crotonase"/>
    <property type="match status" value="1"/>
</dbReference>
<evidence type="ECO:0000256" key="2">
    <source>
        <dbReference type="ARBA" id="ARBA00022670"/>
    </source>
</evidence>
<organism evidence="6">
    <name type="scientific">Ditylum brightwellii</name>
    <dbReference type="NCBI Taxonomy" id="49249"/>
    <lineage>
        <taxon>Eukaryota</taxon>
        <taxon>Sar</taxon>
        <taxon>Stramenopiles</taxon>
        <taxon>Ochrophyta</taxon>
        <taxon>Bacillariophyta</taxon>
        <taxon>Mediophyceae</taxon>
        <taxon>Lithodesmiophycidae</taxon>
        <taxon>Lithodesmiales</taxon>
        <taxon>Lithodesmiaceae</taxon>
        <taxon>Ditylum</taxon>
    </lineage>
</organism>
<gene>
    <name evidence="6" type="ORF">DBRI00130_LOCUS5857</name>
</gene>
<keyword evidence="2" id="KW-0645">Protease</keyword>
<protein>
    <recommendedName>
        <fullName evidence="5">Peptidase S49 domain-containing protein</fullName>
    </recommendedName>
</protein>
<dbReference type="Gene3D" id="3.90.226.10">
    <property type="entry name" value="2-enoyl-CoA Hydratase, Chain A, domain 1"/>
    <property type="match status" value="1"/>
</dbReference>
<dbReference type="AlphaFoldDB" id="A0A7S4QPI4"/>
<dbReference type="GO" id="GO:0008236">
    <property type="term" value="F:serine-type peptidase activity"/>
    <property type="evidence" value="ECO:0007669"/>
    <property type="project" value="UniProtKB-KW"/>
</dbReference>
<dbReference type="Pfam" id="PF01343">
    <property type="entry name" value="Peptidase_S49"/>
    <property type="match status" value="1"/>
</dbReference>
<evidence type="ECO:0000256" key="4">
    <source>
        <dbReference type="ARBA" id="ARBA00022825"/>
    </source>
</evidence>
<name>A0A7S4QPI4_9STRA</name>
<keyword evidence="4" id="KW-0720">Serine protease</keyword>
<evidence type="ECO:0000313" key="6">
    <source>
        <dbReference type="EMBL" id="CAE4589870.1"/>
    </source>
</evidence>
<dbReference type="InterPro" id="IPR029045">
    <property type="entry name" value="ClpP/crotonase-like_dom_sf"/>
</dbReference>
<dbReference type="PANTHER" id="PTHR33209">
    <property type="entry name" value="PROTEASE 4"/>
    <property type="match status" value="1"/>
</dbReference>
<dbReference type="EMBL" id="HBNS01007228">
    <property type="protein sequence ID" value="CAE4589870.1"/>
    <property type="molecule type" value="Transcribed_RNA"/>
</dbReference>
<evidence type="ECO:0000256" key="3">
    <source>
        <dbReference type="ARBA" id="ARBA00022801"/>
    </source>
</evidence>
<comment type="similarity">
    <text evidence="1">Belongs to the peptidase S49 family.</text>
</comment>
<sequence>MSELASSYGVKFDCISTGIHSTANGPFQPLTKKMEMNFSRNVDRVYDQFKQVVASGRSLDLDYVQLVAQGRVWTGEQAKEIGLVDELGGISRAISYAKRNHTSDGDADVEMWPKRKTLMEKISKLLGDNSDGKGMLLFNIIWDEAISLVSDNGDERQNPTSNFESDLFVRRLLADVMINGGVDQLYHHALGTHSIKGGPHANILLTMNETDAISMMLKD</sequence>
<evidence type="ECO:0000256" key="1">
    <source>
        <dbReference type="ARBA" id="ARBA00008683"/>
    </source>
</evidence>
<dbReference type="GO" id="GO:0006508">
    <property type="term" value="P:proteolysis"/>
    <property type="evidence" value="ECO:0007669"/>
    <property type="project" value="UniProtKB-KW"/>
</dbReference>
<reference evidence="6" key="1">
    <citation type="submission" date="2021-01" db="EMBL/GenBank/DDBJ databases">
        <authorList>
            <person name="Corre E."/>
            <person name="Pelletier E."/>
            <person name="Niang G."/>
            <person name="Scheremetjew M."/>
            <person name="Finn R."/>
            <person name="Kale V."/>
            <person name="Holt S."/>
            <person name="Cochrane G."/>
            <person name="Meng A."/>
            <person name="Brown T."/>
            <person name="Cohen L."/>
        </authorList>
    </citation>
    <scope>NUCLEOTIDE SEQUENCE</scope>
    <source>
        <strain evidence="6">GSO104</strain>
    </source>
</reference>
<dbReference type="PANTHER" id="PTHR33209:SF1">
    <property type="entry name" value="PEPTIDASE S49 DOMAIN-CONTAINING PROTEIN"/>
    <property type="match status" value="1"/>
</dbReference>
<feature type="domain" description="Peptidase S49" evidence="5">
    <location>
        <begin position="2"/>
        <end position="99"/>
    </location>
</feature>
<accession>A0A7S4QPI4</accession>
<proteinExistence type="inferred from homology"/>
<evidence type="ECO:0000259" key="5">
    <source>
        <dbReference type="Pfam" id="PF01343"/>
    </source>
</evidence>